<evidence type="ECO:0000313" key="3">
    <source>
        <dbReference type="Proteomes" id="UP000604825"/>
    </source>
</evidence>
<accession>A0A811QYG1</accession>
<keyword evidence="3" id="KW-1185">Reference proteome</keyword>
<gene>
    <name evidence="2" type="ORF">NCGR_LOCUS44789</name>
</gene>
<reference evidence="2" key="1">
    <citation type="submission" date="2020-10" db="EMBL/GenBank/DDBJ databases">
        <authorList>
            <person name="Han B."/>
            <person name="Lu T."/>
            <person name="Zhao Q."/>
            <person name="Huang X."/>
            <person name="Zhao Y."/>
        </authorList>
    </citation>
    <scope>NUCLEOTIDE SEQUENCE</scope>
</reference>
<organism evidence="2 3">
    <name type="scientific">Miscanthus lutarioriparius</name>
    <dbReference type="NCBI Taxonomy" id="422564"/>
    <lineage>
        <taxon>Eukaryota</taxon>
        <taxon>Viridiplantae</taxon>
        <taxon>Streptophyta</taxon>
        <taxon>Embryophyta</taxon>
        <taxon>Tracheophyta</taxon>
        <taxon>Spermatophyta</taxon>
        <taxon>Magnoliopsida</taxon>
        <taxon>Liliopsida</taxon>
        <taxon>Poales</taxon>
        <taxon>Poaceae</taxon>
        <taxon>PACMAD clade</taxon>
        <taxon>Panicoideae</taxon>
        <taxon>Andropogonodae</taxon>
        <taxon>Andropogoneae</taxon>
        <taxon>Saccharinae</taxon>
        <taxon>Miscanthus</taxon>
    </lineage>
</organism>
<evidence type="ECO:0000313" key="2">
    <source>
        <dbReference type="EMBL" id="CAD6261368.1"/>
    </source>
</evidence>
<proteinExistence type="predicted"/>
<dbReference type="Proteomes" id="UP000604825">
    <property type="component" value="Unassembled WGS sequence"/>
</dbReference>
<name>A0A811QYG1_9POAL</name>
<comment type="caution">
    <text evidence="2">The sequence shown here is derived from an EMBL/GenBank/DDBJ whole genome shotgun (WGS) entry which is preliminary data.</text>
</comment>
<protein>
    <submittedName>
        <fullName evidence="2">Uncharacterized protein</fullName>
    </submittedName>
</protein>
<feature type="region of interest" description="Disordered" evidence="1">
    <location>
        <begin position="337"/>
        <end position="361"/>
    </location>
</feature>
<evidence type="ECO:0000256" key="1">
    <source>
        <dbReference type="SAM" id="MobiDB-lite"/>
    </source>
</evidence>
<sequence>MEVVVDVVLHRTFPPWPSRTSRLLPQSQCRAPSGHPAGLPALGTPLGVLPWASRVGSGPQPTVHHGSWSIVATVRGVAGLGGSSSPGVEGFLEHRVLLLGAVACGADRHSEVISDRGSSLPPPVLPSGFLPFRRKSAGLHLIYSGWLVELPAGGRGGLELGAVAAEVPEAWGGGPQIQAPPDLLAMMARWRWRALRNHQDRFELGRSSGSGRGKHLWRRCGWRRLDRGRCRHGFGGSGVMRGVLRLSVTRSGGSRRSSLWRPRMRSRGRRGRRCSWISRLSSIFVINGGVVSMPTDSSSQSTSSTSSATSVETRVEWGWDGWVGRCRLLRSGGGQLGCGRQRPGGRRRGGCGRGRLGRRRRGCSRSNSFSYFNAVNDDDPCWSSMEPKNKRLRYD</sequence>
<feature type="compositionally biased region" description="Basic residues" evidence="1">
    <location>
        <begin position="343"/>
        <end position="361"/>
    </location>
</feature>
<dbReference type="EMBL" id="CAJGYO010000011">
    <property type="protein sequence ID" value="CAD6261368.1"/>
    <property type="molecule type" value="Genomic_DNA"/>
</dbReference>
<dbReference type="AlphaFoldDB" id="A0A811QYG1"/>